<keyword evidence="6" id="KW-0479">Metal-binding</keyword>
<organism evidence="11 12">
    <name type="scientific">Reinekea marina</name>
    <dbReference type="NCBI Taxonomy" id="1310421"/>
    <lineage>
        <taxon>Bacteria</taxon>
        <taxon>Pseudomonadati</taxon>
        <taxon>Pseudomonadota</taxon>
        <taxon>Gammaproteobacteria</taxon>
        <taxon>Oceanospirillales</taxon>
        <taxon>Saccharospirillaceae</taxon>
        <taxon>Reinekea</taxon>
    </lineage>
</organism>
<dbReference type="EMBL" id="JBHRYN010000006">
    <property type="protein sequence ID" value="MFC3700704.1"/>
    <property type="molecule type" value="Genomic_DNA"/>
</dbReference>
<evidence type="ECO:0000256" key="2">
    <source>
        <dbReference type="ARBA" id="ARBA00007599"/>
    </source>
</evidence>
<dbReference type="Proteomes" id="UP001595710">
    <property type="component" value="Unassembled WGS sequence"/>
</dbReference>
<dbReference type="PANTHER" id="PTHR33540">
    <property type="entry name" value="TRNA THREONYLCARBAMOYLADENOSINE BIOSYNTHESIS PROTEIN TSAE"/>
    <property type="match status" value="1"/>
</dbReference>
<dbReference type="PANTHER" id="PTHR33540:SF2">
    <property type="entry name" value="TRNA THREONYLCARBAMOYLADENOSINE BIOSYNTHESIS PROTEIN TSAE"/>
    <property type="match status" value="1"/>
</dbReference>
<protein>
    <recommendedName>
        <fullName evidence="3">tRNA threonylcarbamoyladenosine biosynthesis protein TsaE</fullName>
    </recommendedName>
    <alternativeName>
        <fullName evidence="10">t(6)A37 threonylcarbamoyladenosine biosynthesis protein TsaE</fullName>
    </alternativeName>
</protein>
<gene>
    <name evidence="11" type="primary">tsaE</name>
    <name evidence="11" type="ORF">ACFOND_03550</name>
</gene>
<keyword evidence="7" id="KW-0547">Nucleotide-binding</keyword>
<evidence type="ECO:0000313" key="12">
    <source>
        <dbReference type="Proteomes" id="UP001595710"/>
    </source>
</evidence>
<comment type="subcellular location">
    <subcellularLocation>
        <location evidence="1">Cytoplasm</location>
    </subcellularLocation>
</comment>
<reference evidence="12" key="1">
    <citation type="journal article" date="2019" name="Int. J. Syst. Evol. Microbiol.">
        <title>The Global Catalogue of Microorganisms (GCM) 10K type strain sequencing project: providing services to taxonomists for standard genome sequencing and annotation.</title>
        <authorList>
            <consortium name="The Broad Institute Genomics Platform"/>
            <consortium name="The Broad Institute Genome Sequencing Center for Infectious Disease"/>
            <person name="Wu L."/>
            <person name="Ma J."/>
        </authorList>
    </citation>
    <scope>NUCLEOTIDE SEQUENCE [LARGE SCALE GENOMIC DNA]</scope>
    <source>
        <strain evidence="12">CECT 8288</strain>
    </source>
</reference>
<comment type="caution">
    <text evidence="11">The sequence shown here is derived from an EMBL/GenBank/DDBJ whole genome shotgun (WGS) entry which is preliminary data.</text>
</comment>
<evidence type="ECO:0000256" key="7">
    <source>
        <dbReference type="ARBA" id="ARBA00022741"/>
    </source>
</evidence>
<dbReference type="InterPro" id="IPR003442">
    <property type="entry name" value="T6A_TsaE"/>
</dbReference>
<proteinExistence type="inferred from homology"/>
<keyword evidence="5" id="KW-0819">tRNA processing</keyword>
<keyword evidence="4" id="KW-0963">Cytoplasm</keyword>
<dbReference type="SUPFAM" id="SSF52540">
    <property type="entry name" value="P-loop containing nucleoside triphosphate hydrolases"/>
    <property type="match status" value="1"/>
</dbReference>
<evidence type="ECO:0000313" key="11">
    <source>
        <dbReference type="EMBL" id="MFC3700704.1"/>
    </source>
</evidence>
<sequence>MKATITEMDMPAFGKSIGEACRTGSILYLNGTLGMGKTTLSRSVIQGLGWSESVKSPTYTLVEPYELDNLIAYHFDLYRLADPEELEFMGIRDYDATNAIWLVEWPEKGTGMLPCPDIVVQFTDATDARQIELQGHSDRGEAQIETIRNAWEA</sequence>
<dbReference type="InterPro" id="IPR027417">
    <property type="entry name" value="P-loop_NTPase"/>
</dbReference>
<comment type="similarity">
    <text evidence="2">Belongs to the TsaE family.</text>
</comment>
<evidence type="ECO:0000256" key="4">
    <source>
        <dbReference type="ARBA" id="ARBA00022490"/>
    </source>
</evidence>
<evidence type="ECO:0000256" key="5">
    <source>
        <dbReference type="ARBA" id="ARBA00022694"/>
    </source>
</evidence>
<dbReference type="NCBIfam" id="TIGR00150">
    <property type="entry name" value="T6A_YjeE"/>
    <property type="match status" value="1"/>
</dbReference>
<dbReference type="RefSeq" id="WP_290281104.1">
    <property type="nucleotide sequence ID" value="NZ_JAUFQI010000001.1"/>
</dbReference>
<keyword evidence="12" id="KW-1185">Reference proteome</keyword>
<evidence type="ECO:0000256" key="1">
    <source>
        <dbReference type="ARBA" id="ARBA00004496"/>
    </source>
</evidence>
<evidence type="ECO:0000256" key="10">
    <source>
        <dbReference type="ARBA" id="ARBA00032441"/>
    </source>
</evidence>
<keyword evidence="8" id="KW-0067">ATP-binding</keyword>
<name>A0ABV7WQP5_9GAMM</name>
<evidence type="ECO:0000256" key="9">
    <source>
        <dbReference type="ARBA" id="ARBA00022842"/>
    </source>
</evidence>
<evidence type="ECO:0000256" key="8">
    <source>
        <dbReference type="ARBA" id="ARBA00022840"/>
    </source>
</evidence>
<evidence type="ECO:0000256" key="6">
    <source>
        <dbReference type="ARBA" id="ARBA00022723"/>
    </source>
</evidence>
<dbReference type="Gene3D" id="3.40.50.300">
    <property type="entry name" value="P-loop containing nucleotide triphosphate hydrolases"/>
    <property type="match status" value="1"/>
</dbReference>
<keyword evidence="9" id="KW-0460">Magnesium</keyword>
<evidence type="ECO:0000256" key="3">
    <source>
        <dbReference type="ARBA" id="ARBA00019010"/>
    </source>
</evidence>
<dbReference type="Pfam" id="PF02367">
    <property type="entry name" value="TsaE"/>
    <property type="match status" value="1"/>
</dbReference>
<accession>A0ABV7WQP5</accession>